<dbReference type="InterPro" id="IPR020471">
    <property type="entry name" value="AKR"/>
</dbReference>
<dbReference type="GO" id="GO:0005829">
    <property type="term" value="C:cytosol"/>
    <property type="evidence" value="ECO:0007669"/>
    <property type="project" value="TreeGrafter"/>
</dbReference>
<name>A0A8J7WQ90_9ACTN</name>
<comment type="caution">
    <text evidence="2">The sequence shown here is derived from an EMBL/GenBank/DDBJ whole genome shotgun (WGS) entry which is preliminary data.</text>
</comment>
<proteinExistence type="predicted"/>
<dbReference type="Gene3D" id="3.20.20.100">
    <property type="entry name" value="NADP-dependent oxidoreductase domain"/>
    <property type="match status" value="1"/>
</dbReference>
<evidence type="ECO:0000313" key="3">
    <source>
        <dbReference type="Proteomes" id="UP000677913"/>
    </source>
</evidence>
<dbReference type="SUPFAM" id="SSF51430">
    <property type="entry name" value="NAD(P)-linked oxidoreductase"/>
    <property type="match status" value="1"/>
</dbReference>
<dbReference type="InterPro" id="IPR023210">
    <property type="entry name" value="NADP_OxRdtase_dom"/>
</dbReference>
<reference evidence="2" key="1">
    <citation type="submission" date="2021-04" db="EMBL/GenBank/DDBJ databases">
        <title>Genome based classification of Actinospica acidithermotolerans sp. nov., an actinobacterium isolated from an Indonesian hot spring.</title>
        <authorList>
            <person name="Kusuma A.B."/>
            <person name="Putra K.E."/>
            <person name="Nafisah S."/>
            <person name="Loh J."/>
            <person name="Nouioui I."/>
            <person name="Goodfellow M."/>
        </authorList>
    </citation>
    <scope>NUCLEOTIDE SEQUENCE</scope>
    <source>
        <strain evidence="2">DSM 45618</strain>
    </source>
</reference>
<dbReference type="Pfam" id="PF00248">
    <property type="entry name" value="Aldo_ket_red"/>
    <property type="match status" value="1"/>
</dbReference>
<dbReference type="EMBL" id="JAGSXH010000048">
    <property type="protein sequence ID" value="MBS2964362.1"/>
    <property type="molecule type" value="Genomic_DNA"/>
</dbReference>
<dbReference type="AlphaFoldDB" id="A0A8J7WQ90"/>
<accession>A0A8J7WQ90</accession>
<dbReference type="PANTHER" id="PTHR42686:SF1">
    <property type="entry name" value="GH17980P-RELATED"/>
    <property type="match status" value="1"/>
</dbReference>
<dbReference type="PANTHER" id="PTHR42686">
    <property type="entry name" value="GH17980P-RELATED"/>
    <property type="match status" value="1"/>
</dbReference>
<evidence type="ECO:0000259" key="1">
    <source>
        <dbReference type="Pfam" id="PF00248"/>
    </source>
</evidence>
<gene>
    <name evidence="2" type="ORF">KGA66_14985</name>
</gene>
<sequence length="337" mass="35529">MGGSAPRAASARRRLGRSGVWVTALSLGTAPLGNLFGAVTDRQAAAVLDAAFEVGIGYLDTAPHYGVGLAEERLGRALAGRDRAAFTLSTKVGRLLRPLRDGEQPDAQGFVDTPPRAREWDFSAAGIRASLEASLERLGLDRIDVALLHDPDNHEREVYEAGYAALAALRAQGVVGAIGAGMNQSAMPTRFVRDFDLDVVLCAGRYTLLDQSALADLLPECGRRGTSVVFGGVFNSGLLANPRPGATFDYVTAPEQLVRKAQTIAAVCARHGVPLKAAALQFPLRQPAAASVLVGCRSEAEVRENAALFAHPIPDLLWAELAESGLVAPEAVRLGGY</sequence>
<dbReference type="CDD" id="cd19152">
    <property type="entry name" value="AKR_AKR15A"/>
    <property type="match status" value="1"/>
</dbReference>
<feature type="domain" description="NADP-dependent oxidoreductase" evidence="1">
    <location>
        <begin position="25"/>
        <end position="322"/>
    </location>
</feature>
<dbReference type="Proteomes" id="UP000677913">
    <property type="component" value="Unassembled WGS sequence"/>
</dbReference>
<keyword evidence="3" id="KW-1185">Reference proteome</keyword>
<dbReference type="InterPro" id="IPR036812">
    <property type="entry name" value="NAD(P)_OxRdtase_dom_sf"/>
</dbReference>
<evidence type="ECO:0000313" key="2">
    <source>
        <dbReference type="EMBL" id="MBS2964362.1"/>
    </source>
</evidence>
<dbReference type="GO" id="GO:0016491">
    <property type="term" value="F:oxidoreductase activity"/>
    <property type="evidence" value="ECO:0007669"/>
    <property type="project" value="InterPro"/>
</dbReference>
<organism evidence="2 3">
    <name type="scientific">Actinocrinis puniceicyclus</name>
    <dbReference type="NCBI Taxonomy" id="977794"/>
    <lineage>
        <taxon>Bacteria</taxon>
        <taxon>Bacillati</taxon>
        <taxon>Actinomycetota</taxon>
        <taxon>Actinomycetes</taxon>
        <taxon>Catenulisporales</taxon>
        <taxon>Actinospicaceae</taxon>
        <taxon>Actinocrinis</taxon>
    </lineage>
</organism>
<protein>
    <submittedName>
        <fullName evidence="2">Aldo/keto reductase</fullName>
    </submittedName>
</protein>